<feature type="domain" description="Helitron helicase-like" evidence="2">
    <location>
        <begin position="365"/>
        <end position="512"/>
    </location>
</feature>
<feature type="region of interest" description="Disordered" evidence="1">
    <location>
        <begin position="1"/>
        <end position="35"/>
    </location>
</feature>
<organism evidence="3">
    <name type="scientific">Tanacetum cinerariifolium</name>
    <name type="common">Dalmatian daisy</name>
    <name type="synonym">Chrysanthemum cinerariifolium</name>
    <dbReference type="NCBI Taxonomy" id="118510"/>
    <lineage>
        <taxon>Eukaryota</taxon>
        <taxon>Viridiplantae</taxon>
        <taxon>Streptophyta</taxon>
        <taxon>Embryophyta</taxon>
        <taxon>Tracheophyta</taxon>
        <taxon>Spermatophyta</taxon>
        <taxon>Magnoliopsida</taxon>
        <taxon>eudicotyledons</taxon>
        <taxon>Gunneridae</taxon>
        <taxon>Pentapetalae</taxon>
        <taxon>asterids</taxon>
        <taxon>campanulids</taxon>
        <taxon>Asterales</taxon>
        <taxon>Asteraceae</taxon>
        <taxon>Asteroideae</taxon>
        <taxon>Anthemideae</taxon>
        <taxon>Anthemidinae</taxon>
        <taxon>Tanacetum</taxon>
    </lineage>
</organism>
<keyword evidence="3" id="KW-0067">ATP-binding</keyword>
<evidence type="ECO:0000259" key="2">
    <source>
        <dbReference type="Pfam" id="PF14214"/>
    </source>
</evidence>
<accession>A0A6L2KRL6</accession>
<sequence>MSSNFSDTRDDVDQFGDSSIRKNTVAPQQGADTGGGNVMAHLFARRADLVDATTVPVSRIFDRLRHMCLDTRGNSYRQILHQNESVQRADRQLVSHTRAHVFETVSLHTQGDMLGHMPSSSLVDPLNHTYLCMDVMEHTIRPQIISFSDSSLKDGSKTAANQRSTFSSRTAGDSRARLVANSKESLANLGVTTPPGDHSNFKVTALPLCYIKKNYSCHFMEHIQAYNQMFAMTSFGAKVDDSVNKGRWPYISKVSWHIYHWIGSLCPKEGHDQRFLQLYIYDTQDEVANRMRNFGGRHLHTLNPQIVEGQLRGCPPQRINKEHQSYMSLQYPLLFVFGQSEFYPEMVLKPKDGIGQGNKLSMNAYYKYHLHPWAKDFGLIFRCGRLFQQYVVTVFYAIEQYRLDWVRKNQKELRSDYLLGLYDAVSKGDREGIQAGSMVMLPRTFTGGPRYMYNHYLDALPICRLLGNPHYFITFMCNLKWPEIKWYMARHLGLTPSDIADIVCRVFEQMKSIKNQRIQSQRAVRDKETEKLKLYGFTKTFSTETKKEISN</sequence>
<evidence type="ECO:0000256" key="1">
    <source>
        <dbReference type="SAM" id="MobiDB-lite"/>
    </source>
</evidence>
<reference evidence="3" key="1">
    <citation type="journal article" date="2019" name="Sci. Rep.">
        <title>Draft genome of Tanacetum cinerariifolium, the natural source of mosquito coil.</title>
        <authorList>
            <person name="Yamashiro T."/>
            <person name="Shiraishi A."/>
            <person name="Satake H."/>
            <person name="Nakayama K."/>
        </authorList>
    </citation>
    <scope>NUCLEOTIDE SEQUENCE</scope>
</reference>
<protein>
    <submittedName>
        <fullName evidence="3">DNA helicase</fullName>
    </submittedName>
</protein>
<dbReference type="PANTHER" id="PTHR45786:SF74">
    <property type="entry name" value="ATP-DEPENDENT DNA HELICASE"/>
    <property type="match status" value="1"/>
</dbReference>
<dbReference type="InterPro" id="IPR025476">
    <property type="entry name" value="Helitron_helicase-like"/>
</dbReference>
<dbReference type="EMBL" id="BKCJ010002889">
    <property type="protein sequence ID" value="GEU51589.1"/>
    <property type="molecule type" value="Genomic_DNA"/>
</dbReference>
<name>A0A6L2KRL6_TANCI</name>
<dbReference type="GO" id="GO:0004386">
    <property type="term" value="F:helicase activity"/>
    <property type="evidence" value="ECO:0007669"/>
    <property type="project" value="UniProtKB-KW"/>
</dbReference>
<dbReference type="AlphaFoldDB" id="A0A6L2KRL6"/>
<proteinExistence type="predicted"/>
<dbReference type="PANTHER" id="PTHR45786">
    <property type="entry name" value="DNA BINDING PROTEIN-LIKE"/>
    <property type="match status" value="1"/>
</dbReference>
<evidence type="ECO:0000313" key="3">
    <source>
        <dbReference type="EMBL" id="GEU51589.1"/>
    </source>
</evidence>
<keyword evidence="3" id="KW-0547">Nucleotide-binding</keyword>
<keyword evidence="3" id="KW-0347">Helicase</keyword>
<gene>
    <name evidence="3" type="ORF">Tci_023567</name>
</gene>
<comment type="caution">
    <text evidence="3">The sequence shown here is derived from an EMBL/GenBank/DDBJ whole genome shotgun (WGS) entry which is preliminary data.</text>
</comment>
<keyword evidence="3" id="KW-0378">Hydrolase</keyword>
<dbReference type="Pfam" id="PF14214">
    <property type="entry name" value="Helitron_like_N"/>
    <property type="match status" value="1"/>
</dbReference>
<feature type="compositionally biased region" description="Polar residues" evidence="1">
    <location>
        <begin position="21"/>
        <end position="31"/>
    </location>
</feature>